<dbReference type="SUPFAM" id="SSF52540">
    <property type="entry name" value="P-loop containing nucleoside triphosphate hydrolases"/>
    <property type="match status" value="1"/>
</dbReference>
<feature type="domain" description="ABC transporter" evidence="5">
    <location>
        <begin position="4"/>
        <end position="207"/>
    </location>
</feature>
<dbReference type="PROSITE" id="PS50893">
    <property type="entry name" value="ABC_TRANSPORTER_2"/>
    <property type="match status" value="1"/>
</dbReference>
<comment type="similarity">
    <text evidence="1">Belongs to the ABC transporter superfamily.</text>
</comment>
<evidence type="ECO:0000256" key="3">
    <source>
        <dbReference type="ARBA" id="ARBA00022741"/>
    </source>
</evidence>
<evidence type="ECO:0000256" key="1">
    <source>
        <dbReference type="ARBA" id="ARBA00005417"/>
    </source>
</evidence>
<dbReference type="EMBL" id="JAPMLT010000005">
    <property type="protein sequence ID" value="MCX7570630.1"/>
    <property type="molecule type" value="Genomic_DNA"/>
</dbReference>
<accession>A0ABT3X153</accession>
<proteinExistence type="inferred from homology"/>
<reference evidence="6 7" key="1">
    <citation type="submission" date="2022-11" db="EMBL/GenBank/DDBJ databases">
        <title>Study of microbial diversity in lake waters.</title>
        <authorList>
            <person name="Zhang J."/>
        </authorList>
    </citation>
    <scope>NUCLEOTIDE SEQUENCE [LARGE SCALE GENOMIC DNA]</scope>
    <source>
        <strain evidence="6 7">DT12</strain>
    </source>
</reference>
<dbReference type="InterPro" id="IPR027417">
    <property type="entry name" value="P-loop_NTPase"/>
</dbReference>
<evidence type="ECO:0000256" key="2">
    <source>
        <dbReference type="ARBA" id="ARBA00022448"/>
    </source>
</evidence>
<keyword evidence="4 6" id="KW-0067">ATP-binding</keyword>
<evidence type="ECO:0000259" key="5">
    <source>
        <dbReference type="PROSITE" id="PS50893"/>
    </source>
</evidence>
<dbReference type="SMART" id="SM00382">
    <property type="entry name" value="AAA"/>
    <property type="match status" value="1"/>
</dbReference>
<sequence>MTDVVFSDVELRDGRKILYQGLNFTLSGGLNAVYGPSRTGKSSILLLASGHLAPTAGRVLIDGKRPDRRRAGLGPIHDLTPLFDTLSVQETILFQARLHKVRQPKARVAELIAQYDLHDVRSYRVKDLAHLEQFRTGLATALVHRPDLILIDEPERGLTNEEWEVAHGDLLRLTRDGHTVLMTTVLAQVADRCATVIELPGGEVRSA</sequence>
<dbReference type="PANTHER" id="PTHR42711">
    <property type="entry name" value="ABC TRANSPORTER ATP-BINDING PROTEIN"/>
    <property type="match status" value="1"/>
</dbReference>
<dbReference type="InterPro" id="IPR050763">
    <property type="entry name" value="ABC_transporter_ATP-binding"/>
</dbReference>
<dbReference type="PANTHER" id="PTHR42711:SF5">
    <property type="entry name" value="ABC TRANSPORTER ATP-BINDING PROTEIN NATA"/>
    <property type="match status" value="1"/>
</dbReference>
<comment type="caution">
    <text evidence="6">The sequence shown here is derived from an EMBL/GenBank/DDBJ whole genome shotgun (WGS) entry which is preliminary data.</text>
</comment>
<dbReference type="Pfam" id="PF00005">
    <property type="entry name" value="ABC_tran"/>
    <property type="match status" value="1"/>
</dbReference>
<keyword evidence="2" id="KW-0813">Transport</keyword>
<dbReference type="Gene3D" id="3.40.50.300">
    <property type="entry name" value="P-loop containing nucleotide triphosphate hydrolases"/>
    <property type="match status" value="1"/>
</dbReference>
<gene>
    <name evidence="6" type="ORF">OS242_11705</name>
</gene>
<evidence type="ECO:0000313" key="6">
    <source>
        <dbReference type="EMBL" id="MCX7570630.1"/>
    </source>
</evidence>
<organism evidence="6 7">
    <name type="scientific">Tumebacillus lacus</name>
    <dbReference type="NCBI Taxonomy" id="2995335"/>
    <lineage>
        <taxon>Bacteria</taxon>
        <taxon>Bacillati</taxon>
        <taxon>Bacillota</taxon>
        <taxon>Bacilli</taxon>
        <taxon>Bacillales</taxon>
        <taxon>Alicyclobacillaceae</taxon>
        <taxon>Tumebacillus</taxon>
    </lineage>
</organism>
<dbReference type="GO" id="GO:0005524">
    <property type="term" value="F:ATP binding"/>
    <property type="evidence" value="ECO:0007669"/>
    <property type="project" value="UniProtKB-KW"/>
</dbReference>
<evidence type="ECO:0000256" key="4">
    <source>
        <dbReference type="ARBA" id="ARBA00022840"/>
    </source>
</evidence>
<dbReference type="InterPro" id="IPR003439">
    <property type="entry name" value="ABC_transporter-like_ATP-bd"/>
</dbReference>
<protein>
    <submittedName>
        <fullName evidence="6">ATP-binding cassette domain-containing protein</fullName>
    </submittedName>
</protein>
<name>A0ABT3X153_9BACL</name>
<dbReference type="InterPro" id="IPR003593">
    <property type="entry name" value="AAA+_ATPase"/>
</dbReference>
<dbReference type="Proteomes" id="UP001208017">
    <property type="component" value="Unassembled WGS sequence"/>
</dbReference>
<keyword evidence="3" id="KW-0547">Nucleotide-binding</keyword>
<evidence type="ECO:0000313" key="7">
    <source>
        <dbReference type="Proteomes" id="UP001208017"/>
    </source>
</evidence>
<keyword evidence="7" id="KW-1185">Reference proteome</keyword>
<dbReference type="RefSeq" id="WP_267151878.1">
    <property type="nucleotide sequence ID" value="NZ_JAPMLT010000005.1"/>
</dbReference>